<name>A0A1E7ZGF2_9ALTE</name>
<dbReference type="Gene3D" id="3.40.190.10">
    <property type="entry name" value="Periplasmic binding protein-like II"/>
    <property type="match status" value="2"/>
</dbReference>
<feature type="signal peptide" evidence="1">
    <location>
        <begin position="1"/>
        <end position="23"/>
    </location>
</feature>
<feature type="chain" id="PRO_5009209865" evidence="1">
    <location>
        <begin position="24"/>
        <end position="274"/>
    </location>
</feature>
<protein>
    <submittedName>
        <fullName evidence="2">Phosphate ABC transporter substrate-binding protein</fullName>
    </submittedName>
</protein>
<keyword evidence="3" id="KW-1185">Reference proteome</keyword>
<dbReference type="PANTHER" id="PTHR35841">
    <property type="entry name" value="PHOSPHONATES-BINDING PERIPLASMIC PROTEIN"/>
    <property type="match status" value="1"/>
</dbReference>
<dbReference type="Proteomes" id="UP000175691">
    <property type="component" value="Unassembled WGS sequence"/>
</dbReference>
<dbReference type="STRING" id="1656094.BFC18_03155"/>
<dbReference type="EMBL" id="MDHN01000004">
    <property type="protein sequence ID" value="OFC72591.1"/>
    <property type="molecule type" value="Genomic_DNA"/>
</dbReference>
<comment type="caution">
    <text evidence="2">The sequence shown here is derived from an EMBL/GenBank/DDBJ whole genome shotgun (WGS) entry which is preliminary data.</text>
</comment>
<dbReference type="RefSeq" id="WP_070123506.1">
    <property type="nucleotide sequence ID" value="NZ_MDHN01000004.1"/>
</dbReference>
<accession>A0A1E7ZGF2</accession>
<reference evidence="2 3" key="1">
    <citation type="submission" date="2016-08" db="EMBL/GenBank/DDBJ databases">
        <authorList>
            <person name="Seilhamer J.J."/>
        </authorList>
    </citation>
    <scope>NUCLEOTIDE SEQUENCE [LARGE SCALE GENOMIC DNA]</scope>
    <source>
        <strain evidence="2 3">KCTC 42603</strain>
    </source>
</reference>
<gene>
    <name evidence="2" type="ORF">BFC18_03155</name>
</gene>
<dbReference type="AlphaFoldDB" id="A0A1E7ZGF2"/>
<proteinExistence type="predicted"/>
<sequence length="274" mass="30284">MSELLSRRVVAILLLLMSHSAAAESFSVGIVPQHSPKKLAEAWQPLLSYIESETGHTLHFETAKDIPTFEKALSEGKYDIAYMNPYHFVVFQKNPGYRALARQKDQSIQGIIVVPRDSPFSELSDLEGAKIAFPAPAAFAASIIPRATMHKDGISFTPVYVQSHDSVYLNVTRGFFKAGGGIYRSLQATESDVKENLKVLWSSPAYTPHAIAIHPRLSEKVREQLLDVLTTMTPGGKGSDALNSLKMKGFSEAFSADWDDIRALNIDLLHQEKP</sequence>
<keyword evidence="1" id="KW-0732">Signal</keyword>
<dbReference type="Pfam" id="PF12974">
    <property type="entry name" value="Phosphonate-bd"/>
    <property type="match status" value="1"/>
</dbReference>
<organism evidence="2 3">
    <name type="scientific">Alteromonas confluentis</name>
    <dbReference type="NCBI Taxonomy" id="1656094"/>
    <lineage>
        <taxon>Bacteria</taxon>
        <taxon>Pseudomonadati</taxon>
        <taxon>Pseudomonadota</taxon>
        <taxon>Gammaproteobacteria</taxon>
        <taxon>Alteromonadales</taxon>
        <taxon>Alteromonadaceae</taxon>
        <taxon>Alteromonas/Salinimonas group</taxon>
        <taxon>Alteromonas</taxon>
    </lineage>
</organism>
<evidence type="ECO:0000313" key="3">
    <source>
        <dbReference type="Proteomes" id="UP000175691"/>
    </source>
</evidence>
<dbReference type="PANTHER" id="PTHR35841:SF1">
    <property type="entry name" value="PHOSPHONATES-BINDING PERIPLASMIC PROTEIN"/>
    <property type="match status" value="1"/>
</dbReference>
<dbReference type="SUPFAM" id="SSF53850">
    <property type="entry name" value="Periplasmic binding protein-like II"/>
    <property type="match status" value="1"/>
</dbReference>
<evidence type="ECO:0000313" key="2">
    <source>
        <dbReference type="EMBL" id="OFC72591.1"/>
    </source>
</evidence>
<evidence type="ECO:0000256" key="1">
    <source>
        <dbReference type="SAM" id="SignalP"/>
    </source>
</evidence>